<keyword evidence="5 12" id="KW-0547">Nucleotide-binding</keyword>
<sequence>MLSKLLRVGEGRMVKRLQVIADHIGTLSPDVEKLSDDELRAKTDEFRRRHEAGESLDDLLPEAFAVAREASSRVLSQRHFDVQVMGGAALHLGNIAEMKTGEGKTLTCVLPAYLNALSGKGVHVVTVNDYLAKRDADWMGRVHRFLGLEVGSILSGMTPAQRRAAYKADITYGTNNEFGFDYLRDNMAHAMEELVQRGHNFAVVDEVDSILIDEARTPLIISGPADGSSKWYGEFARIVPLMEPDVHYEVDIKKRTIGVHELGVEFVEDQLGIDNLYEAANSPLVSYLNNAIKAKELFQKDKDYIVRNGEVIIVDEFTGRIMQGRRYNEGMHQAIEAKEGVEIKAENQTLASITLQNYFRMYDNLSGMTGTAQTEAAELHQIYGLGVVSIPTNRTMQRVDQADLIYKTERAKFDAVADDIAERYHKGQPVLVGTTSVERSEYLSQLLQQRKIKHSVLNAKYHEQEAQIIAEAGRAGSVTVATNMAGRGTDIVLGGNPEIILDMRLRAMGLDPVEHDEEYQAKWDAQINDVRAEVSAEAGKVREAGGLYVLGTERHESRRIDNQLRGRSGRQGDPGESRFYLSLGDELMRRFGAVEVIMSRLNLPEDVPIESKMVSRSIRSAQTQVEQQNFEMRKNVLKYDEVMNQQRKVIYAERNRILRGEALDGQISHMIDDVITAYVNGATAEGFAEDWDLEQLWAALKTLYPVSFGWQELAGETKPGEHSELTREQLLAALLEDCHAAYAKRESDIEAVAGEGSMRQLERRVLLSVLDRKWREHLYEMDYLKEGIGLRAMAQRDPLVEYQREGYDMFTGMIDGVKEEVVGFLFNVSIEQQPSRTVQPAAGLGGAGASPLAQAAAASRARQAQAQGAAPQRPAQDPAPAQPAAGNAPQPLGVQAKGLEEDERQPARLTYSGPSETGETQVRGENNTVEEGVSTNRRVRRQAEKERKKATRGLRR</sequence>
<dbReference type="GO" id="GO:0008564">
    <property type="term" value="F:protein-exporting ATPase activity"/>
    <property type="evidence" value="ECO:0007669"/>
    <property type="project" value="UniProtKB-EC"/>
</dbReference>
<keyword evidence="10 12" id="KW-0472">Membrane</keyword>
<feature type="domain" description="SecA family profile" evidence="17">
    <location>
        <begin position="1"/>
        <end position="610"/>
    </location>
</feature>
<evidence type="ECO:0000259" key="16">
    <source>
        <dbReference type="PROSITE" id="PS51194"/>
    </source>
</evidence>
<dbReference type="FunFam" id="1.10.3060.10:FF:000002">
    <property type="entry name" value="Preprotein translocase subunit SecA"/>
    <property type="match status" value="1"/>
</dbReference>
<dbReference type="GO" id="GO:0031522">
    <property type="term" value="C:cell envelope Sec protein transport complex"/>
    <property type="evidence" value="ECO:0007669"/>
    <property type="project" value="UniProtKB-ARBA"/>
</dbReference>
<dbReference type="InterPro" id="IPR000185">
    <property type="entry name" value="SecA"/>
</dbReference>
<evidence type="ECO:0000256" key="11">
    <source>
        <dbReference type="ARBA" id="ARBA00034006"/>
    </source>
</evidence>
<evidence type="ECO:0000256" key="13">
    <source>
        <dbReference type="RuleBase" id="RU003874"/>
    </source>
</evidence>
<comment type="subunit">
    <text evidence="12">Monomer and homodimer. Part of the essential Sec protein translocation apparatus which comprises SecA, SecYEG and auxiliary proteins SecDF. Other proteins may also be involved.</text>
</comment>
<name>A0A927JE01_9ACTN</name>
<feature type="binding site" evidence="12">
    <location>
        <begin position="101"/>
        <end position="105"/>
    </location>
    <ligand>
        <name>ATP</name>
        <dbReference type="ChEBI" id="CHEBI:30616"/>
    </ligand>
</feature>
<keyword evidence="8 12" id="KW-1278">Translocase</keyword>
<evidence type="ECO:0000256" key="10">
    <source>
        <dbReference type="ARBA" id="ARBA00023136"/>
    </source>
</evidence>
<evidence type="ECO:0000256" key="5">
    <source>
        <dbReference type="ARBA" id="ARBA00022741"/>
    </source>
</evidence>
<keyword evidence="6 12" id="KW-0067">ATP-binding</keyword>
<feature type="region of interest" description="Disordered" evidence="14">
    <location>
        <begin position="853"/>
        <end position="956"/>
    </location>
</feature>
<comment type="subcellular location">
    <subcellularLocation>
        <location evidence="12">Cell membrane</location>
        <topology evidence="12">Peripheral membrane protein</topology>
        <orientation evidence="12">Cytoplasmic side</orientation>
    </subcellularLocation>
    <subcellularLocation>
        <location evidence="12">Cytoplasm</location>
    </subcellularLocation>
    <text evidence="12">Distribution is 50-50.</text>
</comment>
<feature type="compositionally biased region" description="Polar residues" evidence="14">
    <location>
        <begin position="912"/>
        <end position="936"/>
    </location>
</feature>
<comment type="function">
    <text evidence="12">Part of the Sec protein translocase complex. Interacts with the SecYEG preprotein conducting channel. Has a central role in coupling the hydrolysis of ATP to the transfer of proteins into and across the cell membrane, serving as an ATP-driven molecular motor driving the stepwise translocation of polypeptide chains across the membrane.</text>
</comment>
<feature type="binding site" evidence="12">
    <location>
        <position position="83"/>
    </location>
    <ligand>
        <name>ATP</name>
        <dbReference type="ChEBI" id="CHEBI:30616"/>
    </ligand>
</feature>
<dbReference type="FunFam" id="3.40.50.300:FF:000334">
    <property type="entry name" value="Protein translocase subunit SecA"/>
    <property type="match status" value="1"/>
</dbReference>
<evidence type="ECO:0000256" key="9">
    <source>
        <dbReference type="ARBA" id="ARBA00023010"/>
    </source>
</evidence>
<comment type="caution">
    <text evidence="18">The sequence shown here is derived from an EMBL/GenBank/DDBJ whole genome shotgun (WGS) entry which is preliminary data.</text>
</comment>
<evidence type="ECO:0000256" key="7">
    <source>
        <dbReference type="ARBA" id="ARBA00022927"/>
    </source>
</evidence>
<dbReference type="RefSeq" id="WP_192039070.1">
    <property type="nucleotide sequence ID" value="NZ_JACYWE010000004.1"/>
</dbReference>
<dbReference type="GO" id="GO:0005829">
    <property type="term" value="C:cytosol"/>
    <property type="evidence" value="ECO:0007669"/>
    <property type="project" value="TreeGrafter"/>
</dbReference>
<evidence type="ECO:0000256" key="4">
    <source>
        <dbReference type="ARBA" id="ARBA00022490"/>
    </source>
</evidence>
<dbReference type="NCBIfam" id="NF009538">
    <property type="entry name" value="PRK12904.1"/>
    <property type="match status" value="1"/>
</dbReference>
<dbReference type="SMART" id="SM00958">
    <property type="entry name" value="SecA_PP_bind"/>
    <property type="match status" value="1"/>
</dbReference>
<dbReference type="Pfam" id="PF07516">
    <property type="entry name" value="SecA_SW"/>
    <property type="match status" value="1"/>
</dbReference>
<dbReference type="SUPFAM" id="SSF52540">
    <property type="entry name" value="P-loop containing nucleoside triphosphate hydrolases"/>
    <property type="match status" value="2"/>
</dbReference>
<dbReference type="InterPro" id="IPR036670">
    <property type="entry name" value="SecA_X-link_sf"/>
</dbReference>
<dbReference type="PROSITE" id="PS01312">
    <property type="entry name" value="SECA"/>
    <property type="match status" value="1"/>
</dbReference>
<keyword evidence="4 12" id="KW-0963">Cytoplasm</keyword>
<dbReference type="GO" id="GO:0005886">
    <property type="term" value="C:plasma membrane"/>
    <property type="evidence" value="ECO:0007669"/>
    <property type="project" value="UniProtKB-SubCell"/>
</dbReference>
<dbReference type="EMBL" id="JACYWE010000004">
    <property type="protein sequence ID" value="MBD8506622.1"/>
    <property type="molecule type" value="Genomic_DNA"/>
</dbReference>
<organism evidence="18 19">
    <name type="scientific">Lolliginicoccus lacisalsi</name>
    <dbReference type="NCBI Taxonomy" id="2742202"/>
    <lineage>
        <taxon>Bacteria</taxon>
        <taxon>Bacillati</taxon>
        <taxon>Actinomycetota</taxon>
        <taxon>Actinomycetes</taxon>
        <taxon>Mycobacteriales</taxon>
        <taxon>Hoyosellaceae</taxon>
        <taxon>Lolliginicoccus</taxon>
    </lineage>
</organism>
<dbReference type="GO" id="GO:0017038">
    <property type="term" value="P:protein import"/>
    <property type="evidence" value="ECO:0007669"/>
    <property type="project" value="InterPro"/>
</dbReference>
<evidence type="ECO:0000256" key="3">
    <source>
        <dbReference type="ARBA" id="ARBA00022475"/>
    </source>
</evidence>
<dbReference type="GO" id="GO:0065002">
    <property type="term" value="P:intracellular protein transmembrane transport"/>
    <property type="evidence" value="ECO:0007669"/>
    <property type="project" value="UniProtKB-UniRule"/>
</dbReference>
<dbReference type="InterPro" id="IPR044722">
    <property type="entry name" value="SecA_SF2_C"/>
</dbReference>
<keyword evidence="3 12" id="KW-1003">Cell membrane</keyword>
<feature type="compositionally biased region" description="Low complexity" evidence="14">
    <location>
        <begin position="853"/>
        <end position="893"/>
    </location>
</feature>
<proteinExistence type="inferred from homology"/>
<dbReference type="Pfam" id="PF01043">
    <property type="entry name" value="SecA_PP_bind"/>
    <property type="match status" value="1"/>
</dbReference>
<dbReference type="FunFam" id="3.40.50.300:FF:000113">
    <property type="entry name" value="Preprotein translocase subunit SecA"/>
    <property type="match status" value="1"/>
</dbReference>
<keyword evidence="7 12" id="KW-0653">Protein transport</keyword>
<reference evidence="18" key="1">
    <citation type="submission" date="2020-09" db="EMBL/GenBank/DDBJ databases">
        <title>Hoyosella lacisalsi sp. nov., a halotolerant actinobacterium isolated from soil of Lake Gudzhirganskoe.</title>
        <authorList>
            <person name="Yang Q."/>
            <person name="Guo P.Y."/>
            <person name="Liu S.W."/>
            <person name="Li F.N."/>
            <person name="Sun C.H."/>
        </authorList>
    </citation>
    <scope>NUCLEOTIDE SEQUENCE</scope>
    <source>
        <strain evidence="18">G463</strain>
    </source>
</reference>
<feature type="domain" description="Helicase ATP-binding" evidence="15">
    <location>
        <begin position="85"/>
        <end position="243"/>
    </location>
</feature>
<dbReference type="NCBIfam" id="TIGR00963">
    <property type="entry name" value="secA"/>
    <property type="match status" value="1"/>
</dbReference>
<evidence type="ECO:0000313" key="19">
    <source>
        <dbReference type="Proteomes" id="UP000642993"/>
    </source>
</evidence>
<accession>A0A927JE01</accession>
<dbReference type="InterPro" id="IPR027417">
    <property type="entry name" value="P-loop_NTPase"/>
</dbReference>
<dbReference type="InterPro" id="IPR011130">
    <property type="entry name" value="SecA_preprotein_X-link_dom"/>
</dbReference>
<comment type="catalytic activity">
    <reaction evidence="11 12">
        <text>ATP + H2O + cellular proteinSide 1 = ADP + phosphate + cellular proteinSide 2.</text>
        <dbReference type="EC" id="7.4.2.8"/>
    </reaction>
</comment>
<dbReference type="SUPFAM" id="SSF81767">
    <property type="entry name" value="Pre-protein crosslinking domain of SecA"/>
    <property type="match status" value="1"/>
</dbReference>
<dbReference type="FunFam" id="3.90.1440.10:FF:000002">
    <property type="entry name" value="Protein translocase subunit SecA"/>
    <property type="match status" value="1"/>
</dbReference>
<dbReference type="InterPro" id="IPR011115">
    <property type="entry name" value="SecA_DEAD"/>
</dbReference>
<feature type="binding site" evidence="12">
    <location>
        <position position="490"/>
    </location>
    <ligand>
        <name>ATP</name>
        <dbReference type="ChEBI" id="CHEBI:30616"/>
    </ligand>
</feature>
<feature type="domain" description="Helicase C-terminal" evidence="16">
    <location>
        <begin position="412"/>
        <end position="615"/>
    </location>
</feature>
<dbReference type="PROSITE" id="PS51192">
    <property type="entry name" value="HELICASE_ATP_BIND_1"/>
    <property type="match status" value="1"/>
</dbReference>
<dbReference type="PRINTS" id="PR00906">
    <property type="entry name" value="SECA"/>
</dbReference>
<dbReference type="GO" id="GO:0006605">
    <property type="term" value="P:protein targeting"/>
    <property type="evidence" value="ECO:0007669"/>
    <property type="project" value="UniProtKB-UniRule"/>
</dbReference>
<keyword evidence="9 12" id="KW-0811">Translocation</keyword>
<evidence type="ECO:0000256" key="2">
    <source>
        <dbReference type="ARBA" id="ARBA00022448"/>
    </source>
</evidence>
<dbReference type="GO" id="GO:0043952">
    <property type="term" value="P:protein transport by the Sec complex"/>
    <property type="evidence" value="ECO:0007669"/>
    <property type="project" value="TreeGrafter"/>
</dbReference>
<dbReference type="SUPFAM" id="SSF81886">
    <property type="entry name" value="Helical scaffold and wing domains of SecA"/>
    <property type="match status" value="1"/>
</dbReference>
<evidence type="ECO:0000256" key="14">
    <source>
        <dbReference type="SAM" id="MobiDB-lite"/>
    </source>
</evidence>
<keyword evidence="2 12" id="KW-0813">Transport</keyword>
<comment type="similarity">
    <text evidence="1 12 13">Belongs to the SecA family.</text>
</comment>
<dbReference type="HAMAP" id="MF_01382">
    <property type="entry name" value="SecA"/>
    <property type="match status" value="1"/>
</dbReference>
<dbReference type="InterPro" id="IPR011116">
    <property type="entry name" value="SecA_Wing/Scaffold"/>
</dbReference>
<protein>
    <recommendedName>
        <fullName evidence="12 13">Protein translocase subunit SecA</fullName>
        <ecNumber evidence="12">7.4.2.8</ecNumber>
    </recommendedName>
</protein>
<dbReference type="InterPro" id="IPR014018">
    <property type="entry name" value="SecA_motor_DEAD"/>
</dbReference>
<dbReference type="CDD" id="cd18803">
    <property type="entry name" value="SF2_C_secA"/>
    <property type="match status" value="1"/>
</dbReference>
<evidence type="ECO:0000256" key="12">
    <source>
        <dbReference type="HAMAP-Rule" id="MF_01382"/>
    </source>
</evidence>
<evidence type="ECO:0000256" key="1">
    <source>
        <dbReference type="ARBA" id="ARBA00007650"/>
    </source>
</evidence>
<evidence type="ECO:0000313" key="18">
    <source>
        <dbReference type="EMBL" id="MBD8506622.1"/>
    </source>
</evidence>
<dbReference type="EC" id="7.4.2.8" evidence="12"/>
<dbReference type="PANTHER" id="PTHR30612:SF0">
    <property type="entry name" value="CHLOROPLAST PROTEIN-TRANSPORTING ATPASE"/>
    <property type="match status" value="1"/>
</dbReference>
<dbReference type="InterPro" id="IPR001650">
    <property type="entry name" value="Helicase_C-like"/>
</dbReference>
<gene>
    <name evidence="12 18" type="primary">secA</name>
    <name evidence="18" type="ORF">HT102_08995</name>
</gene>
<evidence type="ECO:0000256" key="6">
    <source>
        <dbReference type="ARBA" id="ARBA00022840"/>
    </source>
</evidence>
<dbReference type="Proteomes" id="UP000642993">
    <property type="component" value="Unassembled WGS sequence"/>
</dbReference>
<evidence type="ECO:0000256" key="8">
    <source>
        <dbReference type="ARBA" id="ARBA00022967"/>
    </source>
</evidence>
<evidence type="ECO:0000259" key="17">
    <source>
        <dbReference type="PROSITE" id="PS51196"/>
    </source>
</evidence>
<dbReference type="InterPro" id="IPR014001">
    <property type="entry name" value="Helicase_ATP-bd"/>
</dbReference>
<dbReference type="Gene3D" id="3.90.1440.10">
    <property type="entry name" value="SecA, preprotein cross-linking domain"/>
    <property type="match status" value="1"/>
</dbReference>
<dbReference type="GO" id="GO:0005524">
    <property type="term" value="F:ATP binding"/>
    <property type="evidence" value="ECO:0007669"/>
    <property type="project" value="UniProtKB-UniRule"/>
</dbReference>
<evidence type="ECO:0000259" key="15">
    <source>
        <dbReference type="PROSITE" id="PS51192"/>
    </source>
</evidence>
<dbReference type="Pfam" id="PF21090">
    <property type="entry name" value="P-loop_SecA"/>
    <property type="match status" value="1"/>
</dbReference>
<dbReference type="PROSITE" id="PS51196">
    <property type="entry name" value="SECA_MOTOR_DEAD"/>
    <property type="match status" value="1"/>
</dbReference>
<dbReference type="Gene3D" id="3.40.50.300">
    <property type="entry name" value="P-loop containing nucleotide triphosphate hydrolases"/>
    <property type="match status" value="2"/>
</dbReference>
<keyword evidence="19" id="KW-1185">Reference proteome</keyword>
<dbReference type="Gene3D" id="1.10.3060.10">
    <property type="entry name" value="Helical scaffold and wing domains of SecA"/>
    <property type="match status" value="1"/>
</dbReference>
<dbReference type="SMART" id="SM00957">
    <property type="entry name" value="SecA_DEAD"/>
    <property type="match status" value="1"/>
</dbReference>
<dbReference type="InterPro" id="IPR036266">
    <property type="entry name" value="SecA_Wing/Scaffold_sf"/>
</dbReference>
<dbReference type="PROSITE" id="PS51194">
    <property type="entry name" value="HELICASE_CTER"/>
    <property type="match status" value="1"/>
</dbReference>
<dbReference type="InterPro" id="IPR020937">
    <property type="entry name" value="SecA_CS"/>
</dbReference>
<dbReference type="AlphaFoldDB" id="A0A927JE01"/>
<dbReference type="Pfam" id="PF07517">
    <property type="entry name" value="SecA_DEAD"/>
    <property type="match status" value="1"/>
</dbReference>
<dbReference type="PANTHER" id="PTHR30612">
    <property type="entry name" value="SECA INNER MEMBRANE COMPONENT OF SEC PROTEIN SECRETION SYSTEM"/>
    <property type="match status" value="1"/>
</dbReference>
<dbReference type="CDD" id="cd17928">
    <property type="entry name" value="DEXDc_SecA"/>
    <property type="match status" value="1"/>
</dbReference>